<dbReference type="RefSeq" id="WP_330958771.1">
    <property type="nucleotide sequence ID" value="NZ_JAZGJQ010000011.1"/>
</dbReference>
<dbReference type="SUPFAM" id="SSF56507">
    <property type="entry name" value="Methionine synthase activation domain-like"/>
    <property type="match status" value="1"/>
</dbReference>
<comment type="caution">
    <text evidence="1">The sequence shown here is derived from an EMBL/GenBank/DDBJ whole genome shotgun (WGS) entry which is preliminary data.</text>
</comment>
<sequence>MTAGAGEVLSFDIPSVDRGEVLRYLGHAGQEVDPALEGRIDADVERCIAVSRPAGVVRIFECAEAGEKDGRFVGRLEGTALELPGESMRAYLAGARAVGVLAVTLGMANERELRRLSLTSRVDELIFDAASSALVERAADAAEARVVREAAERGLYTNYRFSPGYGDLPLSVQPTLLATLDAQRRLGIALSSTQLMTPTKSVTALVGLYGAPQERTRLSCKGCICHDFCLLRPTGRTCYGKRH</sequence>
<protein>
    <submittedName>
        <fullName evidence="1">Vitamin B12 dependent-methionine synthase activation domain-containing protein</fullName>
    </submittedName>
</protein>
<keyword evidence="2" id="KW-1185">Reference proteome</keyword>
<dbReference type="Gene3D" id="3.40.109.40">
    <property type="match status" value="1"/>
</dbReference>
<reference evidence="1 2" key="1">
    <citation type="submission" date="2024-01" db="EMBL/GenBank/DDBJ databases">
        <title>Description of Olsenella sp. nov., isolated from pig feces.</title>
        <authorList>
            <person name="Chang Y.-H."/>
        </authorList>
    </citation>
    <scope>NUCLEOTIDE SEQUENCE [LARGE SCALE GENOMIC DNA]</scope>
    <source>
        <strain evidence="1 2">YH-ols2223</strain>
    </source>
</reference>
<organism evidence="1 2">
    <name type="scientific">Olsenella absiana</name>
    <dbReference type="NCBI Taxonomy" id="3115222"/>
    <lineage>
        <taxon>Bacteria</taxon>
        <taxon>Bacillati</taxon>
        <taxon>Actinomycetota</taxon>
        <taxon>Coriobacteriia</taxon>
        <taxon>Coriobacteriales</taxon>
        <taxon>Atopobiaceae</taxon>
        <taxon>Olsenella</taxon>
    </lineage>
</organism>
<dbReference type="EMBL" id="JAZGJQ010000011">
    <property type="protein sequence ID" value="MEE6148006.1"/>
    <property type="molecule type" value="Genomic_DNA"/>
</dbReference>
<accession>A0ABU7RBP5</accession>
<dbReference type="Proteomes" id="UP001332931">
    <property type="component" value="Unassembled WGS sequence"/>
</dbReference>
<name>A0ABU7RBP5_9ACTN</name>
<dbReference type="InterPro" id="IPR037010">
    <property type="entry name" value="VitB12-dep_Met_synth_activ_sf"/>
</dbReference>
<evidence type="ECO:0000313" key="1">
    <source>
        <dbReference type="EMBL" id="MEE6148006.1"/>
    </source>
</evidence>
<evidence type="ECO:0000313" key="2">
    <source>
        <dbReference type="Proteomes" id="UP001332931"/>
    </source>
</evidence>
<proteinExistence type="predicted"/>
<gene>
    <name evidence="1" type="ORF">VXJ25_08440</name>
</gene>